<evidence type="ECO:0000313" key="3">
    <source>
        <dbReference type="EMBL" id="RDH41735.1"/>
    </source>
</evidence>
<evidence type="ECO:0000313" key="2">
    <source>
        <dbReference type="EMBL" id="RDH41678.1"/>
    </source>
</evidence>
<dbReference type="RefSeq" id="WP_094789641.1">
    <property type="nucleotide sequence ID" value="NZ_NDXW01000004.1"/>
</dbReference>
<dbReference type="Proteomes" id="UP000257039">
    <property type="component" value="Unassembled WGS sequence"/>
</dbReference>
<comment type="caution">
    <text evidence="1">The sequence shown here is derived from an EMBL/GenBank/DDBJ whole genome shotgun (WGS) entry which is preliminary data.</text>
</comment>
<dbReference type="EMBL" id="NDXW01000004">
    <property type="protein sequence ID" value="RDH41735.1"/>
    <property type="molecule type" value="Genomic_DNA"/>
</dbReference>
<dbReference type="InterPro" id="IPR019289">
    <property type="entry name" value="Phage_tail_E/E"/>
</dbReference>
<dbReference type="Pfam" id="PF10109">
    <property type="entry name" value="Phage_TAC_7"/>
    <property type="match status" value="1"/>
</dbReference>
<dbReference type="EMBL" id="NDXW01000005">
    <property type="protein sequence ID" value="RDH41656.1"/>
    <property type="molecule type" value="Genomic_DNA"/>
</dbReference>
<protein>
    <submittedName>
        <fullName evidence="1">Phage tail assembly protein</fullName>
    </submittedName>
</protein>
<dbReference type="EMBL" id="NDXW01000004">
    <property type="protein sequence ID" value="RDH41678.1"/>
    <property type="molecule type" value="Genomic_DNA"/>
</dbReference>
<name>A0A4P9VGU5_9GAMM</name>
<reference evidence="1 4" key="1">
    <citation type="submission" date="2017-04" db="EMBL/GenBank/DDBJ databases">
        <title>Draft genome sequence of Zooshikella ganghwensis VG4 isolated from Red Sea sediments.</title>
        <authorList>
            <person name="Rehman Z."/>
            <person name="Alam I."/>
            <person name="Kamau A."/>
            <person name="Bajic V."/>
            <person name="Leiknes T."/>
        </authorList>
    </citation>
    <scope>NUCLEOTIDE SEQUENCE [LARGE SCALE GENOMIC DNA]</scope>
    <source>
        <strain evidence="1 4">VG4</strain>
    </source>
</reference>
<evidence type="ECO:0000313" key="1">
    <source>
        <dbReference type="EMBL" id="RDH41656.1"/>
    </source>
</evidence>
<organism evidence="1 4">
    <name type="scientific">Zooshikella ganghwensis</name>
    <dbReference type="NCBI Taxonomy" id="202772"/>
    <lineage>
        <taxon>Bacteria</taxon>
        <taxon>Pseudomonadati</taxon>
        <taxon>Pseudomonadota</taxon>
        <taxon>Gammaproteobacteria</taxon>
        <taxon>Oceanospirillales</taxon>
        <taxon>Zooshikellaceae</taxon>
        <taxon>Zooshikella</taxon>
    </lineage>
</organism>
<gene>
    <name evidence="2" type="ORF">B9G39_26835</name>
    <name evidence="3" type="ORF">B9G39_27130</name>
    <name evidence="1" type="ORF">B9G39_27290</name>
</gene>
<evidence type="ECO:0000313" key="4">
    <source>
        <dbReference type="Proteomes" id="UP000257039"/>
    </source>
</evidence>
<keyword evidence="4" id="KW-1185">Reference proteome</keyword>
<dbReference type="AlphaFoldDB" id="A0A4P9VGU5"/>
<sequence length="84" mass="9685">MKQLFKLEYPITVNGETIEEISLRRPTVKDAKAVEQMGGGEIEFSINMLACLSGIDKRSLENLDMVDFEKLGDFFEKNFRPRQQ</sequence>
<proteinExistence type="predicted"/>
<accession>A0A4P9VGU5</accession>